<evidence type="ECO:0000256" key="8">
    <source>
        <dbReference type="ARBA" id="ARBA00038091"/>
    </source>
</evidence>
<dbReference type="Gene3D" id="3.40.50.150">
    <property type="entry name" value="Vaccinia Virus protein VP39"/>
    <property type="match status" value="1"/>
</dbReference>
<dbReference type="Proteomes" id="UP000315217">
    <property type="component" value="Unassembled WGS sequence"/>
</dbReference>
<keyword evidence="7" id="KW-0694">RNA-binding</keyword>
<dbReference type="Gene3D" id="3.30.750.80">
    <property type="entry name" value="RNA methyltransferase domain (HRMD) like"/>
    <property type="match status" value="1"/>
</dbReference>
<accession>A0A537LND3</accession>
<organism evidence="10 11">
    <name type="scientific">Candidatus Segetimicrobium genomatis</name>
    <dbReference type="NCBI Taxonomy" id="2569760"/>
    <lineage>
        <taxon>Bacteria</taxon>
        <taxon>Bacillati</taxon>
        <taxon>Candidatus Sysuimicrobiota</taxon>
        <taxon>Candidatus Sysuimicrobiia</taxon>
        <taxon>Candidatus Sysuimicrobiales</taxon>
        <taxon>Candidatus Segetimicrobiaceae</taxon>
        <taxon>Candidatus Segetimicrobium</taxon>
    </lineage>
</organism>
<dbReference type="InterPro" id="IPR036974">
    <property type="entry name" value="PUA_sf"/>
</dbReference>
<reference evidence="10 11" key="1">
    <citation type="journal article" date="2019" name="Nat. Microbiol.">
        <title>Mediterranean grassland soil C-N compound turnover is dependent on rainfall and depth, and is mediated by genomically divergent microorganisms.</title>
        <authorList>
            <person name="Diamond S."/>
            <person name="Andeer P.F."/>
            <person name="Li Z."/>
            <person name="Crits-Christoph A."/>
            <person name="Burstein D."/>
            <person name="Anantharaman K."/>
            <person name="Lane K.R."/>
            <person name="Thomas B.C."/>
            <person name="Pan C."/>
            <person name="Northen T.R."/>
            <person name="Banfield J.F."/>
        </authorList>
    </citation>
    <scope>NUCLEOTIDE SEQUENCE [LARGE SCALE GENOMIC DNA]</scope>
    <source>
        <strain evidence="10">NP_1</strain>
    </source>
</reference>
<evidence type="ECO:0000256" key="3">
    <source>
        <dbReference type="ARBA" id="ARBA00022552"/>
    </source>
</evidence>
<dbReference type="EMBL" id="VBAI01000157">
    <property type="protein sequence ID" value="TMJ09531.1"/>
    <property type="molecule type" value="Genomic_DNA"/>
</dbReference>
<protein>
    <submittedName>
        <fullName evidence="10">Class I SAM-dependent rRNA methyltransferase</fullName>
    </submittedName>
</protein>
<dbReference type="GO" id="GO:0008168">
    <property type="term" value="F:methyltransferase activity"/>
    <property type="evidence" value="ECO:0007669"/>
    <property type="project" value="UniProtKB-KW"/>
</dbReference>
<comment type="subcellular location">
    <subcellularLocation>
        <location evidence="1">Cytoplasm</location>
    </subcellularLocation>
</comment>
<dbReference type="SMART" id="SM00359">
    <property type="entry name" value="PUA"/>
    <property type="match status" value="1"/>
</dbReference>
<name>A0A537LND3_9BACT</name>
<dbReference type="Pfam" id="PF10672">
    <property type="entry name" value="Methyltrans_SAM"/>
    <property type="match status" value="1"/>
</dbReference>
<dbReference type="GO" id="GO:0005737">
    <property type="term" value="C:cytoplasm"/>
    <property type="evidence" value="ECO:0007669"/>
    <property type="project" value="UniProtKB-SubCell"/>
</dbReference>
<dbReference type="PANTHER" id="PTHR42873">
    <property type="entry name" value="RIBOSOMAL RNA LARGE SUBUNIT METHYLTRANSFERASE"/>
    <property type="match status" value="1"/>
</dbReference>
<dbReference type="CDD" id="cd21153">
    <property type="entry name" value="PUA_RlmI"/>
    <property type="match status" value="1"/>
</dbReference>
<keyword evidence="4 10" id="KW-0489">Methyltransferase</keyword>
<proteinExistence type="inferred from homology"/>
<dbReference type="GO" id="GO:0003723">
    <property type="term" value="F:RNA binding"/>
    <property type="evidence" value="ECO:0007669"/>
    <property type="project" value="UniProtKB-KW"/>
</dbReference>
<keyword evidence="5 10" id="KW-0808">Transferase</keyword>
<dbReference type="CDD" id="cd11572">
    <property type="entry name" value="RlmI_M_like"/>
    <property type="match status" value="1"/>
</dbReference>
<dbReference type="CDD" id="cd02440">
    <property type="entry name" value="AdoMet_MTases"/>
    <property type="match status" value="1"/>
</dbReference>
<dbReference type="Gene3D" id="2.30.130.10">
    <property type="entry name" value="PUA domain"/>
    <property type="match status" value="1"/>
</dbReference>
<dbReference type="InterPro" id="IPR002478">
    <property type="entry name" value="PUA"/>
</dbReference>
<evidence type="ECO:0000256" key="6">
    <source>
        <dbReference type="ARBA" id="ARBA00022691"/>
    </source>
</evidence>
<gene>
    <name evidence="10" type="ORF">E6G98_09340</name>
</gene>
<evidence type="ECO:0000256" key="1">
    <source>
        <dbReference type="ARBA" id="ARBA00004496"/>
    </source>
</evidence>
<comment type="caution">
    <text evidence="10">The sequence shown here is derived from an EMBL/GenBank/DDBJ whole genome shotgun (WGS) entry which is preliminary data.</text>
</comment>
<evidence type="ECO:0000256" key="5">
    <source>
        <dbReference type="ARBA" id="ARBA00022679"/>
    </source>
</evidence>
<comment type="similarity">
    <text evidence="8">Belongs to the methyltransferase superfamily. RlmI family.</text>
</comment>
<dbReference type="Pfam" id="PF17785">
    <property type="entry name" value="PUA_3"/>
    <property type="match status" value="1"/>
</dbReference>
<sequence>MATVFLKPGREQRAYAGYLWIFAGEIARIDGQVEDGGIVDVRALRGQWIGRGFLNRNSTLTVRLLTFNHEEIDEAFFRRRLQHALALRHRVLGPLPSFRVVYGEADALPSLIVDRYGDVVVVQTLALGMDVRKAMLVDLLAELLQPRAIYERNDPPVRRLEGLDKQTGWLRGEADPLVEVEEGRARLLVDVARGQKTGFFLDQRENRLAAAALCPGVSVLDAFCYTGAFAVQAALAGATQVTGIEVSGEAVALAKRTADLNGVGDRCAFTAANAFDELRRLVSVHAQFDVVILDPPPFARGRESVPRALAGYKEINLRAMKLLRPGGILITCSCSHHVGEAQLLEVVAAAAADAPRAARLIESRGPGRDHPVHPAMPETRYLTCLILEISPR</sequence>
<dbReference type="SUPFAM" id="SSF88697">
    <property type="entry name" value="PUA domain-like"/>
    <property type="match status" value="1"/>
</dbReference>
<dbReference type="InterPro" id="IPR029063">
    <property type="entry name" value="SAM-dependent_MTases_sf"/>
</dbReference>
<dbReference type="SUPFAM" id="SSF53335">
    <property type="entry name" value="S-adenosyl-L-methionine-dependent methyltransferases"/>
    <property type="match status" value="1"/>
</dbReference>
<evidence type="ECO:0000259" key="9">
    <source>
        <dbReference type="SMART" id="SM00359"/>
    </source>
</evidence>
<dbReference type="PROSITE" id="PS50890">
    <property type="entry name" value="PUA"/>
    <property type="match status" value="1"/>
</dbReference>
<dbReference type="InterPro" id="IPR041532">
    <property type="entry name" value="RlmI-like_PUA"/>
</dbReference>
<feature type="domain" description="PUA" evidence="9">
    <location>
        <begin position="2"/>
        <end position="86"/>
    </location>
</feature>
<keyword evidence="2" id="KW-0963">Cytoplasm</keyword>
<dbReference type="GO" id="GO:0032259">
    <property type="term" value="P:methylation"/>
    <property type="evidence" value="ECO:0007669"/>
    <property type="project" value="UniProtKB-KW"/>
</dbReference>
<evidence type="ECO:0000256" key="7">
    <source>
        <dbReference type="ARBA" id="ARBA00022884"/>
    </source>
</evidence>
<keyword evidence="3" id="KW-0698">rRNA processing</keyword>
<evidence type="ECO:0000313" key="11">
    <source>
        <dbReference type="Proteomes" id="UP000315217"/>
    </source>
</evidence>
<dbReference type="InterPro" id="IPR015947">
    <property type="entry name" value="PUA-like_sf"/>
</dbReference>
<evidence type="ECO:0000256" key="2">
    <source>
        <dbReference type="ARBA" id="ARBA00022490"/>
    </source>
</evidence>
<evidence type="ECO:0000313" key="10">
    <source>
        <dbReference type="EMBL" id="TMJ09531.1"/>
    </source>
</evidence>
<dbReference type="GO" id="GO:0006364">
    <property type="term" value="P:rRNA processing"/>
    <property type="evidence" value="ECO:0007669"/>
    <property type="project" value="UniProtKB-KW"/>
</dbReference>
<dbReference type="PANTHER" id="PTHR42873:SF1">
    <property type="entry name" value="S-ADENOSYLMETHIONINE-DEPENDENT METHYLTRANSFERASE DOMAIN-CONTAINING PROTEIN"/>
    <property type="match status" value="1"/>
</dbReference>
<keyword evidence="6" id="KW-0949">S-adenosyl-L-methionine</keyword>
<evidence type="ECO:0000256" key="4">
    <source>
        <dbReference type="ARBA" id="ARBA00022603"/>
    </source>
</evidence>
<dbReference type="InterPro" id="IPR019614">
    <property type="entry name" value="SAM-dep_methyl-trfase"/>
</dbReference>
<dbReference type="AlphaFoldDB" id="A0A537LND3"/>